<dbReference type="AlphaFoldDB" id="F2SBF4"/>
<organism evidence="1 2">
    <name type="scientific">Trichophyton tonsurans (strain CBS 112818)</name>
    <name type="common">Scalp ringworm fungus</name>
    <dbReference type="NCBI Taxonomy" id="647933"/>
    <lineage>
        <taxon>Eukaryota</taxon>
        <taxon>Fungi</taxon>
        <taxon>Dikarya</taxon>
        <taxon>Ascomycota</taxon>
        <taxon>Pezizomycotina</taxon>
        <taxon>Eurotiomycetes</taxon>
        <taxon>Eurotiomycetidae</taxon>
        <taxon>Onygenales</taxon>
        <taxon>Arthrodermataceae</taxon>
        <taxon>Trichophyton</taxon>
    </lineage>
</organism>
<keyword evidence="2" id="KW-1185">Reference proteome</keyword>
<dbReference type="InterPro" id="IPR011990">
    <property type="entry name" value="TPR-like_helical_dom_sf"/>
</dbReference>
<dbReference type="Proteomes" id="UP000009172">
    <property type="component" value="Unassembled WGS sequence"/>
</dbReference>
<evidence type="ECO:0000313" key="1">
    <source>
        <dbReference type="EMBL" id="EGE00904.1"/>
    </source>
</evidence>
<reference evidence="2" key="1">
    <citation type="journal article" date="2012" name="MBio">
        <title>Comparative genome analysis of Trichophyton rubrum and related dermatophytes reveals candidate genes involved in infection.</title>
        <authorList>
            <person name="Martinez D.A."/>
            <person name="Oliver B.G."/>
            <person name="Graeser Y."/>
            <person name="Goldberg J.M."/>
            <person name="Li W."/>
            <person name="Martinez-Rossi N.M."/>
            <person name="Monod M."/>
            <person name="Shelest E."/>
            <person name="Barton R.C."/>
            <person name="Birch E."/>
            <person name="Brakhage A.A."/>
            <person name="Chen Z."/>
            <person name="Gurr S.J."/>
            <person name="Heiman D."/>
            <person name="Heitman J."/>
            <person name="Kosti I."/>
            <person name="Rossi A."/>
            <person name="Saif S."/>
            <person name="Samalova M."/>
            <person name="Saunders C.W."/>
            <person name="Shea T."/>
            <person name="Summerbell R.C."/>
            <person name="Xu J."/>
            <person name="Young S."/>
            <person name="Zeng Q."/>
            <person name="Birren B.W."/>
            <person name="Cuomo C.A."/>
            <person name="White T.C."/>
        </authorList>
    </citation>
    <scope>NUCLEOTIDE SEQUENCE [LARGE SCALE GENOMIC DNA]</scope>
    <source>
        <strain evidence="2">CBS 112818</strain>
    </source>
</reference>
<dbReference type="SUPFAM" id="SSF48452">
    <property type="entry name" value="TPR-like"/>
    <property type="match status" value="1"/>
</dbReference>
<dbReference type="HOGENOM" id="CLU_015933_0_0_1"/>
<name>F2SBF4_TRIT1</name>
<sequence>MACFCDKLREERFSDFTEAEAQHPGQNDFQTQSFSHTDCVIQITPETDPTSVVALENTYPHRDLEDILQTGDHYSLKPVPPDFIKTVNIILAIEQSEQIIQIKQLSKRIYYYALAKLHPKGTPVDAIAEQVQSVLKHDKNIRSKVYNYLRIGSRWSAIIEWFAFIVYKSVSQKSTAELTGIFCVLGTGTAWERESPEVCKAALASLHAKSDIFQRVRKFTPFVNAALGPQISDTYTFIHTPGISNKSNTIMKSASMSRGIHTASSTDSDWKASTLAAASKALPGIHSEGAGLLLVLSCFLARLEIPLLLCVRGATPRKRWTKSGGIEETNTGIATPLVHTLSNDTNLNSALCELQSKSAISSNSNDTWLLDPDVLARVLEALPPFFHSHWRLQALTIASRSVPWKYLERKFPGIAWKRFAIDQAKEIMHGLNDRYLEFCISQREPLLYRITGDMNRATSAIHNPLPGTCQFPGEILAHAGSGQIAMQRALNLTQIDELAIATDVLDTWQPLSRPPSLIEVATLFRKHIILGKILRYQGRFRESLASLEMSKNLANLQPNLFFDEDRCDLASNLGDALLELERFADAEHHLRTEIASRDEACARAGPLLKLALAEALFAQERHAEAETICSEVQSQTRLLRMEKLRLAVLQAKLSHVKSNWERAFNHWTEVMRIIVQFPLSHGHTTRIILLSICDILRHQGCHELELKSRDQLTTLEKLAGAGGTQYWIAGLRQWLEHLQSPKKSRI</sequence>
<evidence type="ECO:0000313" key="2">
    <source>
        <dbReference type="Proteomes" id="UP000009172"/>
    </source>
</evidence>
<proteinExistence type="predicted"/>
<gene>
    <name evidence="1" type="ORF">TESG_08186</name>
</gene>
<dbReference type="Gene3D" id="1.25.40.10">
    <property type="entry name" value="Tetratricopeptide repeat domain"/>
    <property type="match status" value="1"/>
</dbReference>
<accession>F2SBF4</accession>
<dbReference type="EMBL" id="GG698565">
    <property type="protein sequence ID" value="EGE00904.1"/>
    <property type="molecule type" value="Genomic_DNA"/>
</dbReference>
<protein>
    <submittedName>
        <fullName evidence="1">Uncharacterized protein</fullName>
    </submittedName>
</protein>